<dbReference type="InterPro" id="IPR000847">
    <property type="entry name" value="LysR_HTH_N"/>
</dbReference>
<dbReference type="GO" id="GO:0032993">
    <property type="term" value="C:protein-DNA complex"/>
    <property type="evidence" value="ECO:0007669"/>
    <property type="project" value="TreeGrafter"/>
</dbReference>
<reference evidence="6 7" key="2">
    <citation type="submission" date="2020-04" db="EMBL/GenBank/DDBJ databases">
        <authorList>
            <person name="Fomenkov A."/>
            <person name="Anton B.P."/>
            <person name="Roberts R.J."/>
        </authorList>
    </citation>
    <scope>NUCLEOTIDE SEQUENCE [LARGE SCALE GENOMIC DNA]</scope>
    <source>
        <strain evidence="6 7">S2</strain>
    </source>
</reference>
<dbReference type="AlphaFoldDB" id="A0A6H1P657"/>
<dbReference type="Pfam" id="PF03466">
    <property type="entry name" value="LysR_substrate"/>
    <property type="match status" value="1"/>
</dbReference>
<feature type="domain" description="HTH lysR-type" evidence="5">
    <location>
        <begin position="1"/>
        <end position="58"/>
    </location>
</feature>
<dbReference type="GO" id="GO:0003677">
    <property type="term" value="F:DNA binding"/>
    <property type="evidence" value="ECO:0007669"/>
    <property type="project" value="UniProtKB-KW"/>
</dbReference>
<keyword evidence="2" id="KW-0805">Transcription regulation</keyword>
<dbReference type="InterPro" id="IPR036388">
    <property type="entry name" value="WH-like_DNA-bd_sf"/>
</dbReference>
<dbReference type="Gene3D" id="3.40.190.290">
    <property type="match status" value="1"/>
</dbReference>
<gene>
    <name evidence="6" type="ORF">HFZ78_22200</name>
</gene>
<dbReference type="Gene3D" id="1.10.10.10">
    <property type="entry name" value="Winged helix-like DNA-binding domain superfamily/Winged helix DNA-binding domain"/>
    <property type="match status" value="1"/>
</dbReference>
<accession>A0A6H1P657</accession>
<name>A0A6H1P657_PRIMG</name>
<dbReference type="SUPFAM" id="SSF53850">
    <property type="entry name" value="Periplasmic binding protein-like II"/>
    <property type="match status" value="1"/>
</dbReference>
<evidence type="ECO:0000313" key="6">
    <source>
        <dbReference type="EMBL" id="QIZ09080.1"/>
    </source>
</evidence>
<proteinExistence type="inferred from homology"/>
<keyword evidence="3" id="KW-0238">DNA-binding</keyword>
<sequence length="300" mass="33789">MELRQLRYFMEVAERQHVTEAAENLNVAQSAVSFQIAKLEDELGVRLFERTGRNIKLTQIGMIFLTHIKKAVKFIDEAKEKIDEYLDPQSGTIKIGYPTSLASYWLPTVISAFRTKQPNVVFHLRQGSYQYLIDAVKNGEIDLAFIGPVPTKDPDIEAKILFTENISALLPANHELADRKRLDLGELRNDSFVSFPKGYILQKIAVEACKEAGFVPNITSEGEDLDALKGLVSAGIGVCLLPESTVHDSIPRFTVKIPIDSPQVKRTVGLITPKFRDLAPSENLFYQFAIDFFRVLEQFQ</sequence>
<evidence type="ECO:0000256" key="4">
    <source>
        <dbReference type="ARBA" id="ARBA00023163"/>
    </source>
</evidence>
<evidence type="ECO:0000256" key="3">
    <source>
        <dbReference type="ARBA" id="ARBA00023125"/>
    </source>
</evidence>
<dbReference type="PROSITE" id="PS50931">
    <property type="entry name" value="HTH_LYSR"/>
    <property type="match status" value="1"/>
</dbReference>
<dbReference type="PANTHER" id="PTHR30346:SF28">
    <property type="entry name" value="HTH-TYPE TRANSCRIPTIONAL REGULATOR CYNR"/>
    <property type="match status" value="1"/>
</dbReference>
<dbReference type="EMBL" id="CP051128">
    <property type="protein sequence ID" value="QIZ09080.1"/>
    <property type="molecule type" value="Genomic_DNA"/>
</dbReference>
<dbReference type="Pfam" id="PF00126">
    <property type="entry name" value="HTH_1"/>
    <property type="match status" value="1"/>
</dbReference>
<dbReference type="InterPro" id="IPR005119">
    <property type="entry name" value="LysR_subst-bd"/>
</dbReference>
<evidence type="ECO:0000313" key="7">
    <source>
        <dbReference type="Proteomes" id="UP000501868"/>
    </source>
</evidence>
<dbReference type="SUPFAM" id="SSF46785">
    <property type="entry name" value="Winged helix' DNA-binding domain"/>
    <property type="match status" value="1"/>
</dbReference>
<comment type="similarity">
    <text evidence="1">Belongs to the LysR transcriptional regulatory family.</text>
</comment>
<dbReference type="GO" id="GO:0003700">
    <property type="term" value="F:DNA-binding transcription factor activity"/>
    <property type="evidence" value="ECO:0007669"/>
    <property type="project" value="InterPro"/>
</dbReference>
<dbReference type="PANTHER" id="PTHR30346">
    <property type="entry name" value="TRANSCRIPTIONAL DUAL REGULATOR HCAR-RELATED"/>
    <property type="match status" value="1"/>
</dbReference>
<dbReference type="InterPro" id="IPR036390">
    <property type="entry name" value="WH_DNA-bd_sf"/>
</dbReference>
<protein>
    <submittedName>
        <fullName evidence="6">LysR family transcriptional regulator</fullName>
    </submittedName>
</protein>
<reference evidence="6 7" key="1">
    <citation type="submission" date="2020-04" db="EMBL/GenBank/DDBJ databases">
        <title>Genome-Wide Identification of 5-Methylcytosine Sites in Bacterial Genomes By High-Throughput Sequencing of MspJI Restriction Fragments.</title>
        <authorList>
            <person name="Wu V."/>
        </authorList>
    </citation>
    <scope>NUCLEOTIDE SEQUENCE [LARGE SCALE GENOMIC DNA]</scope>
    <source>
        <strain evidence="6 7">S2</strain>
    </source>
</reference>
<organism evidence="6 7">
    <name type="scientific">Priestia megaterium</name>
    <name type="common">Bacillus megaterium</name>
    <dbReference type="NCBI Taxonomy" id="1404"/>
    <lineage>
        <taxon>Bacteria</taxon>
        <taxon>Bacillati</taxon>
        <taxon>Bacillota</taxon>
        <taxon>Bacilli</taxon>
        <taxon>Bacillales</taxon>
        <taxon>Bacillaceae</taxon>
        <taxon>Priestia</taxon>
    </lineage>
</organism>
<evidence type="ECO:0000256" key="1">
    <source>
        <dbReference type="ARBA" id="ARBA00009437"/>
    </source>
</evidence>
<dbReference type="CDD" id="cd08434">
    <property type="entry name" value="PBP2_GltC_like"/>
    <property type="match status" value="1"/>
</dbReference>
<dbReference type="PRINTS" id="PR00039">
    <property type="entry name" value="HTHLYSR"/>
</dbReference>
<dbReference type="Proteomes" id="UP000501868">
    <property type="component" value="Chromosome"/>
</dbReference>
<keyword evidence="4" id="KW-0804">Transcription</keyword>
<dbReference type="FunFam" id="1.10.10.10:FF:000001">
    <property type="entry name" value="LysR family transcriptional regulator"/>
    <property type="match status" value="1"/>
</dbReference>
<evidence type="ECO:0000256" key="2">
    <source>
        <dbReference type="ARBA" id="ARBA00023015"/>
    </source>
</evidence>
<evidence type="ECO:0000259" key="5">
    <source>
        <dbReference type="PROSITE" id="PS50931"/>
    </source>
</evidence>